<keyword evidence="3" id="KW-1185">Reference proteome</keyword>
<dbReference type="CDD" id="cd02440">
    <property type="entry name" value="AdoMet_MTases"/>
    <property type="match status" value="1"/>
</dbReference>
<dbReference type="InterPro" id="IPR013216">
    <property type="entry name" value="Methyltransf_11"/>
</dbReference>
<keyword evidence="2" id="KW-0489">Methyltransferase</keyword>
<organism evidence="2 3">
    <name type="scientific">Amycolatopsis minnesotensis</name>
    <dbReference type="NCBI Taxonomy" id="337894"/>
    <lineage>
        <taxon>Bacteria</taxon>
        <taxon>Bacillati</taxon>
        <taxon>Actinomycetota</taxon>
        <taxon>Actinomycetes</taxon>
        <taxon>Pseudonocardiales</taxon>
        <taxon>Pseudonocardiaceae</taxon>
        <taxon>Amycolatopsis</taxon>
    </lineage>
</organism>
<dbReference type="PANTHER" id="PTHR43591:SF99">
    <property type="entry name" value="OS06G0646000 PROTEIN"/>
    <property type="match status" value="1"/>
</dbReference>
<dbReference type="PANTHER" id="PTHR43591">
    <property type="entry name" value="METHYLTRANSFERASE"/>
    <property type="match status" value="1"/>
</dbReference>
<dbReference type="Proteomes" id="UP001501116">
    <property type="component" value="Unassembled WGS sequence"/>
</dbReference>
<feature type="domain" description="Methyltransferase type 11" evidence="1">
    <location>
        <begin position="90"/>
        <end position="185"/>
    </location>
</feature>
<evidence type="ECO:0000259" key="1">
    <source>
        <dbReference type="Pfam" id="PF08241"/>
    </source>
</evidence>
<dbReference type="Gene3D" id="3.40.50.150">
    <property type="entry name" value="Vaccinia Virus protein VP39"/>
    <property type="match status" value="1"/>
</dbReference>
<evidence type="ECO:0000313" key="2">
    <source>
        <dbReference type="EMBL" id="GAA1952375.1"/>
    </source>
</evidence>
<dbReference type="GO" id="GO:0032259">
    <property type="term" value="P:methylation"/>
    <property type="evidence" value="ECO:0007669"/>
    <property type="project" value="UniProtKB-KW"/>
</dbReference>
<gene>
    <name evidence="2" type="ORF">GCM10009754_21690</name>
</gene>
<proteinExistence type="predicted"/>
<dbReference type="GO" id="GO:0008168">
    <property type="term" value="F:methyltransferase activity"/>
    <property type="evidence" value="ECO:0007669"/>
    <property type="project" value="UniProtKB-KW"/>
</dbReference>
<evidence type="ECO:0000313" key="3">
    <source>
        <dbReference type="Proteomes" id="UP001501116"/>
    </source>
</evidence>
<comment type="caution">
    <text evidence="2">The sequence shown here is derived from an EMBL/GenBank/DDBJ whole genome shotgun (WGS) entry which is preliminary data.</text>
</comment>
<keyword evidence="2" id="KW-0808">Transferase</keyword>
<protein>
    <submittedName>
        <fullName evidence="2">Class I SAM-dependent methyltransferase</fullName>
    </submittedName>
</protein>
<dbReference type="RefSeq" id="WP_344416314.1">
    <property type="nucleotide sequence ID" value="NZ_BAAANN010000007.1"/>
</dbReference>
<dbReference type="EMBL" id="BAAANN010000007">
    <property type="protein sequence ID" value="GAA1952375.1"/>
    <property type="molecule type" value="Genomic_DNA"/>
</dbReference>
<dbReference type="InterPro" id="IPR029063">
    <property type="entry name" value="SAM-dependent_MTases_sf"/>
</dbReference>
<name>A0ABP5BVR6_9PSEU</name>
<accession>A0ABP5BVR6</accession>
<reference evidence="3" key="1">
    <citation type="journal article" date="2019" name="Int. J. Syst. Evol. Microbiol.">
        <title>The Global Catalogue of Microorganisms (GCM) 10K type strain sequencing project: providing services to taxonomists for standard genome sequencing and annotation.</title>
        <authorList>
            <consortium name="The Broad Institute Genomics Platform"/>
            <consortium name="The Broad Institute Genome Sequencing Center for Infectious Disease"/>
            <person name="Wu L."/>
            <person name="Ma J."/>
        </authorList>
    </citation>
    <scope>NUCLEOTIDE SEQUENCE [LARGE SCALE GENOMIC DNA]</scope>
    <source>
        <strain evidence="3">JCM 14545</strain>
    </source>
</reference>
<sequence length="246" mass="26329">MTPLERLAGLLADGRVPRDSGGYLDLLPPETGRPATLAQAAMQNPVVAAIYERWWRPVGTAVLGLNGLGMDRERGAARETLGLDGEQLVLDVACGPGNFTRGYGEALRGKGFAVGLDVSPPMLARAVRDNGGDRVAYLRADARDLPFADGAFDAVSCFAALYLVPEPFRVIDELVRVLAPGGRLAVLTSARSGVGLLRLPENLLGAATGLRMFDRDEVTDVFDRLGLIEVRQRITGFAQFVSARKP</sequence>
<dbReference type="Pfam" id="PF08241">
    <property type="entry name" value="Methyltransf_11"/>
    <property type="match status" value="1"/>
</dbReference>
<dbReference type="SUPFAM" id="SSF53335">
    <property type="entry name" value="S-adenosyl-L-methionine-dependent methyltransferases"/>
    <property type="match status" value="1"/>
</dbReference>